<evidence type="ECO:0000313" key="2">
    <source>
        <dbReference type="EMBL" id="GFU40176.1"/>
    </source>
</evidence>
<name>A0A8X6UJH1_NEPPI</name>
<keyword evidence="3" id="KW-1185">Reference proteome</keyword>
<gene>
    <name evidence="2" type="ORF">NPIL_284881</name>
</gene>
<accession>A0A8X6UJH1</accession>
<organism evidence="2 3">
    <name type="scientific">Nephila pilipes</name>
    <name type="common">Giant wood spider</name>
    <name type="synonym">Nephila maculata</name>
    <dbReference type="NCBI Taxonomy" id="299642"/>
    <lineage>
        <taxon>Eukaryota</taxon>
        <taxon>Metazoa</taxon>
        <taxon>Ecdysozoa</taxon>
        <taxon>Arthropoda</taxon>
        <taxon>Chelicerata</taxon>
        <taxon>Arachnida</taxon>
        <taxon>Araneae</taxon>
        <taxon>Araneomorphae</taxon>
        <taxon>Entelegynae</taxon>
        <taxon>Araneoidea</taxon>
        <taxon>Nephilidae</taxon>
        <taxon>Nephila</taxon>
    </lineage>
</organism>
<evidence type="ECO:0000256" key="1">
    <source>
        <dbReference type="SAM" id="MobiDB-lite"/>
    </source>
</evidence>
<feature type="compositionally biased region" description="Basic and acidic residues" evidence="1">
    <location>
        <begin position="40"/>
        <end position="50"/>
    </location>
</feature>
<dbReference type="OrthoDB" id="122438at2759"/>
<proteinExistence type="predicted"/>
<feature type="region of interest" description="Disordered" evidence="1">
    <location>
        <begin position="24"/>
        <end position="52"/>
    </location>
</feature>
<dbReference type="AlphaFoldDB" id="A0A8X6UJH1"/>
<dbReference type="Proteomes" id="UP000887013">
    <property type="component" value="Unassembled WGS sequence"/>
</dbReference>
<sequence>MKSQKDIMKLADFRTELADTLCRHQSRLENKKKGRQSAKSRREETPEPFKRPRPQTFYLRKLVNSITWNIIPNSQRMFSIFPGKTIWSLTHCPE</sequence>
<comment type="caution">
    <text evidence="2">The sequence shown here is derived from an EMBL/GenBank/DDBJ whole genome shotgun (WGS) entry which is preliminary data.</text>
</comment>
<protein>
    <submittedName>
        <fullName evidence="2">Uncharacterized protein</fullName>
    </submittedName>
</protein>
<reference evidence="2" key="1">
    <citation type="submission" date="2020-08" db="EMBL/GenBank/DDBJ databases">
        <title>Multicomponent nature underlies the extraordinary mechanical properties of spider dragline silk.</title>
        <authorList>
            <person name="Kono N."/>
            <person name="Nakamura H."/>
            <person name="Mori M."/>
            <person name="Yoshida Y."/>
            <person name="Ohtoshi R."/>
            <person name="Malay A.D."/>
            <person name="Moran D.A.P."/>
            <person name="Tomita M."/>
            <person name="Numata K."/>
            <person name="Arakawa K."/>
        </authorList>
    </citation>
    <scope>NUCLEOTIDE SEQUENCE</scope>
</reference>
<dbReference type="EMBL" id="BMAW01084784">
    <property type="protein sequence ID" value="GFU40176.1"/>
    <property type="molecule type" value="Genomic_DNA"/>
</dbReference>
<evidence type="ECO:0000313" key="3">
    <source>
        <dbReference type="Proteomes" id="UP000887013"/>
    </source>
</evidence>